<proteinExistence type="predicted"/>
<dbReference type="EMBL" id="CACVBM020000888">
    <property type="protein sequence ID" value="CAA7024557.1"/>
    <property type="molecule type" value="Genomic_DNA"/>
</dbReference>
<keyword evidence="2" id="KW-1185">Reference proteome</keyword>
<dbReference type="AlphaFoldDB" id="A0A6D2I7N1"/>
<accession>A0A6D2I7N1</accession>
<gene>
    <name evidence="1" type="ORF">MERR_LOCUS11792</name>
</gene>
<protein>
    <submittedName>
        <fullName evidence="1">Uncharacterized protein</fullName>
    </submittedName>
</protein>
<sequence>MILSCKVAEKVIKGIVDGCGKSNCALLVEILQRSPILSRRRRCSFKWFLFSKKVLLQKDELPGGSCSLGEALMPHTVIYVNQVLDFISK</sequence>
<evidence type="ECO:0000313" key="2">
    <source>
        <dbReference type="Proteomes" id="UP000467841"/>
    </source>
</evidence>
<dbReference type="Proteomes" id="UP000467841">
    <property type="component" value="Unassembled WGS sequence"/>
</dbReference>
<name>A0A6D2I7N1_9BRAS</name>
<comment type="caution">
    <text evidence="1">The sequence shown here is derived from an EMBL/GenBank/DDBJ whole genome shotgun (WGS) entry which is preliminary data.</text>
</comment>
<dbReference type="OrthoDB" id="2018833at2759"/>
<evidence type="ECO:0000313" key="1">
    <source>
        <dbReference type="EMBL" id="CAA7024557.1"/>
    </source>
</evidence>
<organism evidence="1 2">
    <name type="scientific">Microthlaspi erraticum</name>
    <dbReference type="NCBI Taxonomy" id="1685480"/>
    <lineage>
        <taxon>Eukaryota</taxon>
        <taxon>Viridiplantae</taxon>
        <taxon>Streptophyta</taxon>
        <taxon>Embryophyta</taxon>
        <taxon>Tracheophyta</taxon>
        <taxon>Spermatophyta</taxon>
        <taxon>Magnoliopsida</taxon>
        <taxon>eudicotyledons</taxon>
        <taxon>Gunneridae</taxon>
        <taxon>Pentapetalae</taxon>
        <taxon>rosids</taxon>
        <taxon>malvids</taxon>
        <taxon>Brassicales</taxon>
        <taxon>Brassicaceae</taxon>
        <taxon>Coluteocarpeae</taxon>
        <taxon>Microthlaspi</taxon>
    </lineage>
</organism>
<reference evidence="1" key="1">
    <citation type="submission" date="2020-01" db="EMBL/GenBank/DDBJ databases">
        <authorList>
            <person name="Mishra B."/>
        </authorList>
    </citation>
    <scope>NUCLEOTIDE SEQUENCE [LARGE SCALE GENOMIC DNA]</scope>
</reference>